<reference evidence="2" key="1">
    <citation type="journal article" date="2021" name="Nat. Commun.">
        <title>Genetic determinants of endophytism in the Arabidopsis root mycobiome.</title>
        <authorList>
            <person name="Mesny F."/>
            <person name="Miyauchi S."/>
            <person name="Thiergart T."/>
            <person name="Pickel B."/>
            <person name="Atanasova L."/>
            <person name="Karlsson M."/>
            <person name="Huettel B."/>
            <person name="Barry K.W."/>
            <person name="Haridas S."/>
            <person name="Chen C."/>
            <person name="Bauer D."/>
            <person name="Andreopoulos W."/>
            <person name="Pangilinan J."/>
            <person name="LaButti K."/>
            <person name="Riley R."/>
            <person name="Lipzen A."/>
            <person name="Clum A."/>
            <person name="Drula E."/>
            <person name="Henrissat B."/>
            <person name="Kohler A."/>
            <person name="Grigoriev I.V."/>
            <person name="Martin F.M."/>
            <person name="Hacquard S."/>
        </authorList>
    </citation>
    <scope>NUCLEOTIDE SEQUENCE</scope>
    <source>
        <strain evidence="2">MPI-CAGE-AT-0021</strain>
    </source>
</reference>
<feature type="signal peptide" evidence="1">
    <location>
        <begin position="1"/>
        <end position="16"/>
    </location>
</feature>
<keyword evidence="1" id="KW-0732">Signal</keyword>
<gene>
    <name evidence="2" type="ORF">B0J13DRAFT_544916</name>
</gene>
<evidence type="ECO:0000313" key="3">
    <source>
        <dbReference type="Proteomes" id="UP000717696"/>
    </source>
</evidence>
<accession>A0A9P9F895</accession>
<comment type="caution">
    <text evidence="2">The sequence shown here is derived from an EMBL/GenBank/DDBJ whole genome shotgun (WGS) entry which is preliminary data.</text>
</comment>
<organism evidence="2 3">
    <name type="scientific">Dactylonectria estremocensis</name>
    <dbReference type="NCBI Taxonomy" id="1079267"/>
    <lineage>
        <taxon>Eukaryota</taxon>
        <taxon>Fungi</taxon>
        <taxon>Dikarya</taxon>
        <taxon>Ascomycota</taxon>
        <taxon>Pezizomycotina</taxon>
        <taxon>Sordariomycetes</taxon>
        <taxon>Hypocreomycetidae</taxon>
        <taxon>Hypocreales</taxon>
        <taxon>Nectriaceae</taxon>
        <taxon>Dactylonectria</taxon>
    </lineage>
</organism>
<proteinExistence type="predicted"/>
<dbReference type="EMBL" id="JAGMUU010000004">
    <property type="protein sequence ID" value="KAH7155156.1"/>
    <property type="molecule type" value="Genomic_DNA"/>
</dbReference>
<keyword evidence="3" id="KW-1185">Reference proteome</keyword>
<dbReference type="AlphaFoldDB" id="A0A9P9F895"/>
<dbReference type="Proteomes" id="UP000717696">
    <property type="component" value="Unassembled WGS sequence"/>
</dbReference>
<evidence type="ECO:0000256" key="1">
    <source>
        <dbReference type="SAM" id="SignalP"/>
    </source>
</evidence>
<name>A0A9P9F895_9HYPO</name>
<evidence type="ECO:0000313" key="2">
    <source>
        <dbReference type="EMBL" id="KAH7155156.1"/>
    </source>
</evidence>
<sequence length="95" mass="11003">MPILLLLLLLWPHGICIHRNDHVGRIAPICFPYHSDRDFVKAFVVRQPTLAAVCIDVRVPDIVLMLKPLRVKRTTRLPTIIHISRVLEVQDPKQR</sequence>
<feature type="chain" id="PRO_5040384760" description="Secreted protein" evidence="1">
    <location>
        <begin position="17"/>
        <end position="95"/>
    </location>
</feature>
<protein>
    <recommendedName>
        <fullName evidence="4">Secreted protein</fullName>
    </recommendedName>
</protein>
<evidence type="ECO:0008006" key="4">
    <source>
        <dbReference type="Google" id="ProtNLM"/>
    </source>
</evidence>